<dbReference type="Proteomes" id="UP001364695">
    <property type="component" value="Unassembled WGS sequence"/>
</dbReference>
<accession>A0ACC6P552</accession>
<keyword evidence="2" id="KW-1185">Reference proteome</keyword>
<sequence>MTLSGNWNYPTAIRFGAGRLAELPALCAQAGLKRPLVVTDPGLAASPLMARVTAALGDTPHGVFSDMRPNPVGRDVDAGVHALRAGGHDGVIAFGGGSALDVGKAIALMSGQDRPMWDLEDVGDNWLRVKESGVAPSLAIPTTAGTGSEVGRASLIIDEASQRKVILFHPLMLPKLVLADPELTLGLPPHITAATGIDAFVHNFEAYCSPFYHPMAQGVALEGMRLIHEFLPQAVRQGSDITARSQMLAASMMGATAFQKGLGGVHALSHAVGAMFNVHHGLANAVLLPYVMWRNRSAIADRLVPVARYLGLPQPSFEALLDWVLALRRDLGIAHSLGELGLDDAQAAAVAAKAKQDPSDGGNPLTLTVADYRQLYLDALAGRVGYGD</sequence>
<comment type="caution">
    <text evidence="1">The sequence shown here is derived from an EMBL/GenBank/DDBJ whole genome shotgun (WGS) entry which is preliminary data.</text>
</comment>
<dbReference type="EMBL" id="JAWDIE010000017">
    <property type="protein sequence ID" value="MEJ7138964.1"/>
    <property type="molecule type" value="Genomic_DNA"/>
</dbReference>
<organism evidence="1 2">
    <name type="scientific">Amphibiibacter pelophylacis</name>
    <dbReference type="NCBI Taxonomy" id="1799477"/>
    <lineage>
        <taxon>Bacteria</taxon>
        <taxon>Pseudomonadati</taxon>
        <taxon>Pseudomonadota</taxon>
        <taxon>Betaproteobacteria</taxon>
        <taxon>Burkholderiales</taxon>
        <taxon>Sphaerotilaceae</taxon>
        <taxon>Amphibiibacter</taxon>
    </lineage>
</organism>
<gene>
    <name evidence="1" type="ORF">RV045_11070</name>
</gene>
<evidence type="ECO:0000313" key="2">
    <source>
        <dbReference type="Proteomes" id="UP001364695"/>
    </source>
</evidence>
<evidence type="ECO:0000313" key="1">
    <source>
        <dbReference type="EMBL" id="MEJ7138964.1"/>
    </source>
</evidence>
<protein>
    <submittedName>
        <fullName evidence="1">Iron-containing alcohol dehydrogenase</fullName>
    </submittedName>
</protein>
<proteinExistence type="predicted"/>
<reference evidence="1" key="1">
    <citation type="submission" date="2023-10" db="EMBL/GenBank/DDBJ databases">
        <title>Amphibacter perezi, gen. nov., sp. nov. a novel taxa of the family Comamonadaceae, class Betaproteobacteria isolated from the skin microbiota of Pelophylax perezi from different populations.</title>
        <authorList>
            <person name="Costa S."/>
            <person name="Proenca D.N."/>
            <person name="Lopes I."/>
            <person name="Morais P.V."/>
        </authorList>
    </citation>
    <scope>NUCLEOTIDE SEQUENCE</scope>
    <source>
        <strain evidence="1">SL12-8</strain>
    </source>
</reference>
<name>A0ACC6P552_9BURK</name>